<evidence type="ECO:0000313" key="3">
    <source>
        <dbReference type="EMBL" id="TDQ79345.1"/>
    </source>
</evidence>
<accession>A0A4R6WLY6</accession>
<gene>
    <name evidence="3" type="ORF">CLV99_0781</name>
</gene>
<dbReference type="InterPro" id="IPR013324">
    <property type="entry name" value="RNA_pol_sigma_r3/r4-like"/>
</dbReference>
<organism evidence="3 4">
    <name type="scientific">Sphingobacterium yanglingense</name>
    <dbReference type="NCBI Taxonomy" id="1437280"/>
    <lineage>
        <taxon>Bacteria</taxon>
        <taxon>Pseudomonadati</taxon>
        <taxon>Bacteroidota</taxon>
        <taxon>Sphingobacteriia</taxon>
        <taxon>Sphingobacteriales</taxon>
        <taxon>Sphingobacteriaceae</taxon>
        <taxon>Sphingobacterium</taxon>
    </lineage>
</organism>
<dbReference type="InterPro" id="IPR007627">
    <property type="entry name" value="RNA_pol_sigma70_r2"/>
</dbReference>
<dbReference type="EMBL" id="SNYV01000011">
    <property type="protein sequence ID" value="TDQ79345.1"/>
    <property type="molecule type" value="Genomic_DNA"/>
</dbReference>
<comment type="caution">
    <text evidence="3">The sequence shown here is derived from an EMBL/GenBank/DDBJ whole genome shotgun (WGS) entry which is preliminary data.</text>
</comment>
<feature type="domain" description="DUF6596" evidence="2">
    <location>
        <begin position="156"/>
        <end position="254"/>
    </location>
</feature>
<dbReference type="Gene3D" id="1.10.10.10">
    <property type="entry name" value="Winged helix-like DNA-binding domain superfamily/Winged helix DNA-binding domain"/>
    <property type="match status" value="1"/>
</dbReference>
<sequence>MNNIQIVEDIASDTFLKASEHWAINGIPTNPEAWLYTVAKNKAKDYLKHKAIFDLKVSDNIRNAVSEENIFTETDERTISDSQLAMLFAVCDPVIATEGQISLALQVLCGFSVNEVAQALLSNRETIKKRLFRAKDYLRKSNFEIKELSSLQITERLPTVLKSLYLLFNEGYYSKHQDQFVRKELCYEAIRLAVSLTENNLTNTAQVNALIALMCYQSSRLDARTGDTGEIILFDNQDRNLWNQDMIDKGNHYIILATDRRQTSKYHIEAAIAYWHTTSEQQSKWSPILQLYNQLILIEYSPITALNRAFAYAKVYGIKEGINETEKLKLEYNAHYFGLLGYLYTDLDPEQAKRNYQKAISLSPSAPERQLFKKRMREIQGTG</sequence>
<dbReference type="PANTHER" id="PTHR47756">
    <property type="entry name" value="BLL6612 PROTEIN-RELATED"/>
    <property type="match status" value="1"/>
</dbReference>
<dbReference type="PANTHER" id="PTHR47756:SF2">
    <property type="entry name" value="BLL6612 PROTEIN"/>
    <property type="match status" value="1"/>
</dbReference>
<feature type="domain" description="RNA polymerase sigma-70 region 2" evidence="1">
    <location>
        <begin position="5"/>
        <end position="50"/>
    </location>
</feature>
<dbReference type="SUPFAM" id="SSF88946">
    <property type="entry name" value="Sigma2 domain of RNA polymerase sigma factors"/>
    <property type="match status" value="1"/>
</dbReference>
<dbReference type="InterPro" id="IPR036388">
    <property type="entry name" value="WH-like_DNA-bd_sf"/>
</dbReference>
<dbReference type="Proteomes" id="UP000295292">
    <property type="component" value="Unassembled WGS sequence"/>
</dbReference>
<dbReference type="InterPro" id="IPR013325">
    <property type="entry name" value="RNA_pol_sigma_r2"/>
</dbReference>
<evidence type="ECO:0000313" key="4">
    <source>
        <dbReference type="Proteomes" id="UP000295292"/>
    </source>
</evidence>
<dbReference type="OrthoDB" id="9780299at2"/>
<evidence type="ECO:0000259" key="1">
    <source>
        <dbReference type="Pfam" id="PF04542"/>
    </source>
</evidence>
<dbReference type="Pfam" id="PF20239">
    <property type="entry name" value="DUF6596"/>
    <property type="match status" value="1"/>
</dbReference>
<evidence type="ECO:0000259" key="2">
    <source>
        <dbReference type="Pfam" id="PF20239"/>
    </source>
</evidence>
<reference evidence="3 4" key="1">
    <citation type="submission" date="2019-03" db="EMBL/GenBank/DDBJ databases">
        <title>Genomic Encyclopedia of Archaeal and Bacterial Type Strains, Phase II (KMG-II): from individual species to whole genera.</title>
        <authorList>
            <person name="Goeker M."/>
        </authorList>
    </citation>
    <scope>NUCLEOTIDE SEQUENCE [LARGE SCALE GENOMIC DNA]</scope>
    <source>
        <strain evidence="3 4">DSM 28353</strain>
    </source>
</reference>
<dbReference type="AlphaFoldDB" id="A0A4R6WLY6"/>
<dbReference type="GO" id="GO:0003700">
    <property type="term" value="F:DNA-binding transcription factor activity"/>
    <property type="evidence" value="ECO:0007669"/>
    <property type="project" value="InterPro"/>
</dbReference>
<name>A0A4R6WLY6_9SPHI</name>
<proteinExistence type="predicted"/>
<protein>
    <submittedName>
        <fullName evidence="3">RNA polymerase sigma-70 factor (ECF subfamily)</fullName>
    </submittedName>
</protein>
<dbReference type="Gene3D" id="1.10.1740.10">
    <property type="match status" value="1"/>
</dbReference>
<dbReference type="SUPFAM" id="SSF88659">
    <property type="entry name" value="Sigma3 and sigma4 domains of RNA polymerase sigma factors"/>
    <property type="match status" value="1"/>
</dbReference>
<dbReference type="GO" id="GO:0006352">
    <property type="term" value="P:DNA-templated transcription initiation"/>
    <property type="evidence" value="ECO:0007669"/>
    <property type="project" value="InterPro"/>
</dbReference>
<keyword evidence="4" id="KW-1185">Reference proteome</keyword>
<dbReference type="Pfam" id="PF04542">
    <property type="entry name" value="Sigma70_r2"/>
    <property type="match status" value="1"/>
</dbReference>
<dbReference type="InterPro" id="IPR046531">
    <property type="entry name" value="DUF6596"/>
</dbReference>
<dbReference type="RefSeq" id="WP_133583146.1">
    <property type="nucleotide sequence ID" value="NZ_SNYV01000011.1"/>
</dbReference>